<keyword evidence="1" id="KW-0677">Repeat</keyword>
<reference evidence="5 6" key="1">
    <citation type="journal article" date="2018" name="Aquat. Microb. Ecol.">
        <title>Gammaproteobacterial methanotrophs dominate.</title>
        <authorList>
            <person name="Rissanen A.J."/>
            <person name="Saarenheimo J."/>
            <person name="Tiirola M."/>
            <person name="Peura S."/>
            <person name="Aalto S.L."/>
            <person name="Karvinen A."/>
            <person name="Nykanen H."/>
        </authorList>
    </citation>
    <scope>NUCLEOTIDE SEQUENCE [LARGE SCALE GENOMIC DNA]</scope>
    <source>
        <strain evidence="5">AMbin10</strain>
    </source>
</reference>
<dbReference type="SUPFAM" id="SSF69304">
    <property type="entry name" value="Tricorn protease N-terminal domain"/>
    <property type="match status" value="1"/>
</dbReference>
<dbReference type="PANTHER" id="PTHR32305:SF15">
    <property type="entry name" value="PROTEIN RHSA-RELATED"/>
    <property type="match status" value="1"/>
</dbReference>
<feature type="compositionally biased region" description="Polar residues" evidence="2">
    <location>
        <begin position="53"/>
        <end position="65"/>
    </location>
</feature>
<dbReference type="PRINTS" id="PR00394">
    <property type="entry name" value="RHSPROTEIN"/>
</dbReference>
<dbReference type="NCBIfam" id="TIGR03696">
    <property type="entry name" value="Rhs_assc_core"/>
    <property type="match status" value="1"/>
</dbReference>
<dbReference type="Gene3D" id="2.180.10.10">
    <property type="entry name" value="RHS repeat-associated core"/>
    <property type="match status" value="4"/>
</dbReference>
<dbReference type="InterPro" id="IPR006530">
    <property type="entry name" value="YD"/>
</dbReference>
<dbReference type="EMBL" id="QJPH01000164">
    <property type="protein sequence ID" value="PZN84119.1"/>
    <property type="molecule type" value="Genomic_DNA"/>
</dbReference>
<dbReference type="Proteomes" id="UP000249396">
    <property type="component" value="Unassembled WGS sequence"/>
</dbReference>
<dbReference type="InterPro" id="IPR050708">
    <property type="entry name" value="T6SS_VgrG/RHS"/>
</dbReference>
<gene>
    <name evidence="5" type="ORF">DM484_03225</name>
</gene>
<dbReference type="Pfam" id="PF20148">
    <property type="entry name" value="DUF6531"/>
    <property type="match status" value="1"/>
</dbReference>
<dbReference type="InterPro" id="IPR022385">
    <property type="entry name" value="Rhs_assc_core"/>
</dbReference>
<evidence type="ECO:0000313" key="6">
    <source>
        <dbReference type="Proteomes" id="UP000249396"/>
    </source>
</evidence>
<dbReference type="InterPro" id="IPR045351">
    <property type="entry name" value="DUF6531"/>
</dbReference>
<name>A0A2W4RRP4_9GAMM</name>
<evidence type="ECO:0000259" key="4">
    <source>
        <dbReference type="Pfam" id="PF25023"/>
    </source>
</evidence>
<dbReference type="PANTHER" id="PTHR32305">
    <property type="match status" value="1"/>
</dbReference>
<organism evidence="5 6">
    <name type="scientific">Candidatus Methylumidiphilus alinenensis</name>
    <dbReference type="NCBI Taxonomy" id="2202197"/>
    <lineage>
        <taxon>Bacteria</taxon>
        <taxon>Pseudomonadati</taxon>
        <taxon>Pseudomonadota</taxon>
        <taxon>Gammaproteobacteria</taxon>
        <taxon>Methylococcales</taxon>
        <taxon>Candidatus Methylumidiphilus</taxon>
    </lineage>
</organism>
<feature type="region of interest" description="Disordered" evidence="2">
    <location>
        <begin position="1"/>
        <end position="65"/>
    </location>
</feature>
<evidence type="ECO:0000259" key="3">
    <source>
        <dbReference type="Pfam" id="PF20148"/>
    </source>
</evidence>
<feature type="domain" description="DUF6531" evidence="3">
    <location>
        <begin position="66"/>
        <end position="137"/>
    </location>
</feature>
<feature type="domain" description="Teneurin-like YD-shell" evidence="4">
    <location>
        <begin position="752"/>
        <end position="1035"/>
    </location>
</feature>
<evidence type="ECO:0000313" key="5">
    <source>
        <dbReference type="EMBL" id="PZN84119.1"/>
    </source>
</evidence>
<dbReference type="NCBIfam" id="TIGR01643">
    <property type="entry name" value="YD_repeat_2x"/>
    <property type="match status" value="12"/>
</dbReference>
<dbReference type="Pfam" id="PF25023">
    <property type="entry name" value="TEN_YD-shell"/>
    <property type="match status" value="1"/>
</dbReference>
<evidence type="ECO:0000256" key="1">
    <source>
        <dbReference type="ARBA" id="ARBA00022737"/>
    </source>
</evidence>
<evidence type="ECO:0008006" key="7">
    <source>
        <dbReference type="Google" id="ProtNLM"/>
    </source>
</evidence>
<evidence type="ECO:0000256" key="2">
    <source>
        <dbReference type="SAM" id="MobiDB-lite"/>
    </source>
</evidence>
<comment type="caution">
    <text evidence="5">The sequence shown here is derived from an EMBL/GenBank/DDBJ whole genome shotgun (WGS) entry which is preliminary data.</text>
</comment>
<dbReference type="InterPro" id="IPR031325">
    <property type="entry name" value="RHS_repeat"/>
</dbReference>
<sequence>MAKHAKGKAKKAVKKGKSFPNQTSSPKQLCPLQAAKAAKAKKASKQIGKNKANKSTLKNSKTSTAGCPISMVTGEELLMLEDFAIDGPFTLPWTRFYRSGQSGVEGLMGHGWLTPLDEWLEVSEDLVVYHDSEGRDIPLPLPELGEYSLNLPERLRLHRDDGQFRLVVEEGVDRVFADGHGRCRLTGWRDKTGQSIELIYDVTGLATALKSSWGKVLAILWEGRRIVAIAPARLGGKGYEAAAAPLVRYQYDESGMLAAVSDRLGHGERYTYRDNMLVGRTLASGFSFHFEWDQYNSDGRCVHTWGDGGIYAYRFEWTDSGISRATDALGGVTEYMHDANALLLWQTSPEGRTIRFAYNRDNLLHCVTDNDGHSTTYEYDDEGRLAAVTGPLGQTSRLTYNEDGKPITLTDPLGQIWRREYDGQGKLAITQNPLGGATRFAYNELGLPTLITNALGQTRKLLWDEQGRLVEEQGFDGIKHHYQYDADDRIIVAVTQDKLISHYQYDAANRIIAVKNPDGAVVKLQYNAAGMLTHYIDAAGHTTEYRYGDGLPQITERIDPAGQTLRYQYDSLRRLVGLINAKGEKYQLEYDKDEKLVQEVGFDGRIQRYQYGLSGFLQAYAQCTDTSWLLTRYERDPLGRLLKRLGPSGETSQFGYDPLGRLEHAQNADSHLHFHYDALGKLVAETQNAYCVRHEYDGLGRRTATLAPDGRRIEYTRDTQGRVQSIQLDGQILTRHRFDDLGLENARQQGDLVSRYDYDPMGRLKHHQAGFAGNPQVMLRRSYGYDATGKLNAVDDFLNGQTHYRYDPADRLIQVDGISPERFVYDPAGNLVGVNQASGQAQGDRLLSLADYRFIYDSAGNLVEKRRGMDSQAITRYRYDSDNRLIRVETPDGVSEYRYDPLGRRMMKTTPQGETQFVYDGAKLLVDIVNGRHALYVYEQGGFRPLVRADRAENGEAVYHYHLDHLGTPREMTDAQGQIVWSAKFKAYGALLDGGVRQISNPLRFQGQYHDIETGLHYNLNRYYDAEIGRYITHDPIGLEGGSNFYSYVYDNPTCYSDPTGLDVYVENTAQVGGWHQKIVVDTPDGQYGQSFGMSSRDLPEQGFYESLHEDPAKGKAGSGVVYSDSDPITKIKRQFKTTAEEDAKILVYLQNQLGNTGPYNWMSNNCRDYSNNQFSLIVTWITNDRAPKTGVGSLMNK</sequence>
<proteinExistence type="predicted"/>
<accession>A0A2W4RRP4</accession>
<dbReference type="Pfam" id="PF05593">
    <property type="entry name" value="RHS_repeat"/>
    <property type="match status" value="5"/>
</dbReference>
<feature type="compositionally biased region" description="Basic residues" evidence="2">
    <location>
        <begin position="1"/>
        <end position="17"/>
    </location>
</feature>
<dbReference type="InterPro" id="IPR056823">
    <property type="entry name" value="TEN-like_YD-shell"/>
</dbReference>
<dbReference type="AlphaFoldDB" id="A0A2W4RRP4"/>
<protein>
    <recommendedName>
        <fullName evidence="7">RHS repeat protein</fullName>
    </recommendedName>
</protein>